<dbReference type="PANTHER" id="PTHR43566:SF2">
    <property type="entry name" value="DUF4143 DOMAIN-CONTAINING PROTEIN"/>
    <property type="match status" value="1"/>
</dbReference>
<dbReference type="Gene3D" id="3.40.50.300">
    <property type="entry name" value="P-loop containing nucleotide triphosphate hydrolases"/>
    <property type="match status" value="1"/>
</dbReference>
<dbReference type="InterPro" id="IPR027417">
    <property type="entry name" value="P-loop_NTPase"/>
</dbReference>
<comment type="caution">
    <text evidence="2">The sequence shown here is derived from an EMBL/GenBank/DDBJ whole genome shotgun (WGS) entry which is preliminary data.</text>
</comment>
<keyword evidence="3" id="KW-1185">Reference proteome</keyword>
<dbReference type="SUPFAM" id="SSF52540">
    <property type="entry name" value="P-loop containing nucleoside triphosphate hydrolases"/>
    <property type="match status" value="1"/>
</dbReference>
<sequence>MKAIVKRPHYLEKITTQFLSHKIVALLGPRQCGKTTLARQFAKGQKEIHFFDLEDIRDLAALENPYIALEGKKGLIIIDEIQRLPDLFPILLVLADKDTEQCFLILGSASKDLIRQSSETLAGRIAYIEVHPFSLLEVDNVEQLHLFGGFPNCYLYPKTGFDWLEQYIRTFLEQDIPNLGFSIPPATLRRFWTMLAHYHGNIFNASEIGESLAVSDHTVKNYLDILSGTFMVRQLYPWFENISKRQKKRPKIYFTDSGIFHHLIDIYSPEQLLRHPKLGASFEGFALEQIIRIFNKRSEDCYYWGIHQEGELDLFIRHKGLKLGFELKFSDAPTLTSSMHKAMEYLKLDELFIIYPGTRKYQLESNITVVPVKDIVTLA</sequence>
<accession>A0A0C2QX65</accession>
<dbReference type="PANTHER" id="PTHR43566">
    <property type="entry name" value="CONSERVED PROTEIN"/>
    <property type="match status" value="1"/>
</dbReference>
<name>A0A0C2QX65_9RICK</name>
<dbReference type="Pfam" id="PF13173">
    <property type="entry name" value="AAA_14"/>
    <property type="match status" value="1"/>
</dbReference>
<dbReference type="RefSeq" id="WP_041079283.1">
    <property type="nucleotide sequence ID" value="NZ_JWSW01000073.1"/>
</dbReference>
<dbReference type="AlphaFoldDB" id="A0A0C2QX65"/>
<feature type="domain" description="AAA+ ATPase" evidence="1">
    <location>
        <begin position="20"/>
        <end position="135"/>
    </location>
</feature>
<dbReference type="Pfam" id="PF13635">
    <property type="entry name" value="DUF4143"/>
    <property type="match status" value="1"/>
</dbReference>
<dbReference type="InterPro" id="IPR041682">
    <property type="entry name" value="AAA_14"/>
</dbReference>
<dbReference type="InterPro" id="IPR003593">
    <property type="entry name" value="AAA+_ATPase"/>
</dbReference>
<dbReference type="EMBL" id="JWSW01000073">
    <property type="protein sequence ID" value="KIJ88419.1"/>
    <property type="molecule type" value="Genomic_DNA"/>
</dbReference>
<organism evidence="2 3">
    <name type="scientific">Rickettsia asembonensis</name>
    <dbReference type="NCBI Taxonomy" id="1068590"/>
    <lineage>
        <taxon>Bacteria</taxon>
        <taxon>Pseudomonadati</taxon>
        <taxon>Pseudomonadota</taxon>
        <taxon>Alphaproteobacteria</taxon>
        <taxon>Rickettsiales</taxon>
        <taxon>Rickettsiaceae</taxon>
        <taxon>Rickettsieae</taxon>
        <taxon>Rickettsia</taxon>
        <taxon>spotted fever group</taxon>
    </lineage>
</organism>
<dbReference type="Proteomes" id="UP000031952">
    <property type="component" value="Unassembled WGS sequence"/>
</dbReference>
<evidence type="ECO:0000259" key="1">
    <source>
        <dbReference type="SMART" id="SM00382"/>
    </source>
</evidence>
<evidence type="ECO:0000313" key="2">
    <source>
        <dbReference type="EMBL" id="KIJ88419.1"/>
    </source>
</evidence>
<dbReference type="InterPro" id="IPR025420">
    <property type="entry name" value="DUF4143"/>
</dbReference>
<evidence type="ECO:0000313" key="3">
    <source>
        <dbReference type="Proteomes" id="UP000031952"/>
    </source>
</evidence>
<gene>
    <name evidence="2" type="ORF">SB78_05765</name>
</gene>
<protein>
    <recommendedName>
        <fullName evidence="1">AAA+ ATPase domain-containing protein</fullName>
    </recommendedName>
</protein>
<reference evidence="2 3" key="1">
    <citation type="submission" date="2014-12" db="EMBL/GenBank/DDBJ databases">
        <title>Whole genome sequence of Candidatus Rickettsia asemboensis strain NMRCii isolated from cat fleas in west Kenya.</title>
        <authorList>
            <person name="Jima D."/>
            <person name="Luce-Fedrow A."/>
            <person name="Yang Y."/>
            <person name="Maina A.N."/>
            <person name="Snesrud E.C."/>
            <person name="Jarman R.G."/>
            <person name="Richards A.L."/>
            <person name="Hang J."/>
        </authorList>
    </citation>
    <scope>NUCLEOTIDE SEQUENCE [LARGE SCALE GENOMIC DNA]</scope>
    <source>
        <strain evidence="2 3">NMRCii</strain>
    </source>
</reference>
<dbReference type="SMART" id="SM00382">
    <property type="entry name" value="AAA"/>
    <property type="match status" value="1"/>
</dbReference>
<proteinExistence type="predicted"/>